<name>A0A177WBW9_BATDL</name>
<accession>A0A177WBW9</accession>
<evidence type="ECO:0000313" key="2">
    <source>
        <dbReference type="Proteomes" id="UP000077115"/>
    </source>
</evidence>
<dbReference type="STRING" id="403673.A0A177WBW9"/>
<proteinExistence type="predicted"/>
<sequence>MMQHYVSHQRKLLARNETVHHKSDSAPKLTVSFEAKCKSITKTRGTRKRKPDPLIPLQIPSSNDALNSALVSSSLSSHQTLSASPINANSIDSASLANMKQHLDMPFKILPKPRRSRGSRLRQKSASFVPDANLLTRPSLSTPLTAIPRINGHDNPLNYDISYTYQLHNDHQINSPLSIDRPYGNNEFFARTIARPNTVDPLEISHYMSLTGHHDPSHQVLSPMMSSSSADVNAIGNLGRSSSSTGYMTRNSIHLPIPTYGQNHYLSQERPANISYATDFTGMLSTPQSLIHSIHPDLDSQTPPRSLNAHDLSTQNSVPLMINHVETPLSVCSANNSSTPPNLAFLHRSSAHMGTAQSYCSSPAIDSTLFIPQSLIPNLETNGRNEFEESQLRLPHILQQQQSQQSYYQPQHHYGNYELQNRSVQSDFGVHATPAHGIAVTTCTGAQFGSADVTPMANWLMYQQTSPMLTLNEQQHADMNAQHQPHGVSTFSPFMTTEGQLLPNRMSSGIDHDLSTTSLISQN</sequence>
<reference evidence="1 2" key="1">
    <citation type="submission" date="2006-10" db="EMBL/GenBank/DDBJ databases">
        <title>The Genome Sequence of Batrachochytrium dendrobatidis JEL423.</title>
        <authorList>
            <consortium name="The Broad Institute Genome Sequencing Platform"/>
            <person name="Birren B."/>
            <person name="Lander E."/>
            <person name="Galagan J."/>
            <person name="Cuomo C."/>
            <person name="Devon K."/>
            <person name="Jaffe D."/>
            <person name="Butler J."/>
            <person name="Alvarez P."/>
            <person name="Gnerre S."/>
            <person name="Grabherr M."/>
            <person name="Kleber M."/>
            <person name="Mauceli E."/>
            <person name="Brockman W."/>
            <person name="Young S."/>
            <person name="LaButti K."/>
            <person name="Sykes S."/>
            <person name="DeCaprio D."/>
            <person name="Crawford M."/>
            <person name="Koehrsen M."/>
            <person name="Engels R."/>
            <person name="Montgomery P."/>
            <person name="Pearson M."/>
            <person name="Howarth C."/>
            <person name="Larson L."/>
            <person name="White J."/>
            <person name="O'Leary S."/>
            <person name="Kodira C."/>
            <person name="Zeng Q."/>
            <person name="Yandava C."/>
            <person name="Alvarado L."/>
            <person name="Longcore J."/>
            <person name="James T."/>
        </authorList>
    </citation>
    <scope>NUCLEOTIDE SEQUENCE [LARGE SCALE GENOMIC DNA]</scope>
    <source>
        <strain evidence="1 2">JEL423</strain>
    </source>
</reference>
<dbReference type="eggNOG" id="KOG1721">
    <property type="taxonomic scope" value="Eukaryota"/>
</dbReference>
<evidence type="ECO:0000313" key="1">
    <source>
        <dbReference type="EMBL" id="OAJ37296.1"/>
    </source>
</evidence>
<gene>
    <name evidence="1" type="ORF">BDEG_21336</name>
</gene>
<reference evidence="1 2" key="2">
    <citation type="submission" date="2016-05" db="EMBL/GenBank/DDBJ databases">
        <title>Lineage-specific infection strategies underlie the spectrum of fungal disease in amphibians.</title>
        <authorList>
            <person name="Cuomo C.A."/>
            <person name="Farrer R.A."/>
            <person name="James T."/>
            <person name="Longcore J."/>
            <person name="Birren B."/>
        </authorList>
    </citation>
    <scope>NUCLEOTIDE SEQUENCE [LARGE SCALE GENOMIC DNA]</scope>
    <source>
        <strain evidence="1 2">JEL423</strain>
    </source>
</reference>
<dbReference type="Proteomes" id="UP000077115">
    <property type="component" value="Unassembled WGS sequence"/>
</dbReference>
<protein>
    <submittedName>
        <fullName evidence="1">Uncharacterized protein</fullName>
    </submittedName>
</protein>
<dbReference type="EMBL" id="DS022300">
    <property type="protein sequence ID" value="OAJ37296.1"/>
    <property type="molecule type" value="Genomic_DNA"/>
</dbReference>
<dbReference type="VEuPathDB" id="FungiDB:BDEG_21336"/>
<organism evidence="1 2">
    <name type="scientific">Batrachochytrium dendrobatidis (strain JEL423)</name>
    <dbReference type="NCBI Taxonomy" id="403673"/>
    <lineage>
        <taxon>Eukaryota</taxon>
        <taxon>Fungi</taxon>
        <taxon>Fungi incertae sedis</taxon>
        <taxon>Chytridiomycota</taxon>
        <taxon>Chytridiomycota incertae sedis</taxon>
        <taxon>Chytridiomycetes</taxon>
        <taxon>Rhizophydiales</taxon>
        <taxon>Rhizophydiales incertae sedis</taxon>
        <taxon>Batrachochytrium</taxon>
    </lineage>
</organism>
<dbReference type="AlphaFoldDB" id="A0A177WBW9"/>